<proteinExistence type="predicted"/>
<sequence>MNAEISMIDQNRDSEEEEAAEMNAEISMVELSVDVPAAATDQTSQVGLVDPSDDGLSPAELVQGDGLSSGESEELAAEFATTEENEQSSNGDDADHAAAAADKFVEEESSEAAEISSKTNEEGPDGSYSTIGVPLDMGDFVDELGGDSAIDVPVEVEDLVPGHLTGEVAGEAATSPAKEVSTEEENKQASNGDNTDHASAGGGGDDDGFASEISDENEKADDAKEEETEQYNGEDTTTEEEELETTNDSGGGDSAIEVPVQIEDFFVVVSGLLVGEIAVEAATTPSSPVNIDPVPLSDDADNNNNNNNNNNKENENENADQPEPGRNGVDGLRKAKLENLSLRKLKAIYKDTLLVINKNKGEEKKRSALQALDENCLSLK</sequence>
<dbReference type="Proteomes" id="UP001140949">
    <property type="component" value="Unassembled WGS sequence"/>
</dbReference>
<gene>
    <name evidence="2" type="ORF">M6B38_328710</name>
</gene>
<dbReference type="EMBL" id="JANAVB010012564">
    <property type="protein sequence ID" value="KAJ6836099.1"/>
    <property type="molecule type" value="Genomic_DNA"/>
</dbReference>
<feature type="compositionally biased region" description="Acidic residues" evidence="1">
    <location>
        <begin position="71"/>
        <end position="86"/>
    </location>
</feature>
<feature type="compositionally biased region" description="Low complexity" evidence="1">
    <location>
        <begin position="302"/>
        <end position="311"/>
    </location>
</feature>
<feature type="region of interest" description="Disordered" evidence="1">
    <location>
        <begin position="161"/>
        <end position="256"/>
    </location>
</feature>
<protein>
    <submittedName>
        <fullName evidence="2">Uncharacterized protein</fullName>
    </submittedName>
</protein>
<keyword evidence="3" id="KW-1185">Reference proteome</keyword>
<feature type="compositionally biased region" description="Acidic residues" evidence="1">
    <location>
        <begin position="204"/>
        <end position="215"/>
    </location>
</feature>
<evidence type="ECO:0000313" key="2">
    <source>
        <dbReference type="EMBL" id="KAJ6836099.1"/>
    </source>
</evidence>
<feature type="region of interest" description="Disordered" evidence="1">
    <location>
        <begin position="1"/>
        <end position="134"/>
    </location>
</feature>
<dbReference type="AlphaFoldDB" id="A0AAX6H509"/>
<evidence type="ECO:0000256" key="1">
    <source>
        <dbReference type="SAM" id="MobiDB-lite"/>
    </source>
</evidence>
<reference evidence="2" key="2">
    <citation type="submission" date="2023-04" db="EMBL/GenBank/DDBJ databases">
        <authorList>
            <person name="Bruccoleri R.E."/>
            <person name="Oakeley E.J."/>
            <person name="Faust A.-M."/>
            <person name="Dessus-Babus S."/>
            <person name="Altorfer M."/>
            <person name="Burckhardt D."/>
            <person name="Oertli M."/>
            <person name="Naumann U."/>
            <person name="Petersen F."/>
            <person name="Wong J."/>
        </authorList>
    </citation>
    <scope>NUCLEOTIDE SEQUENCE</scope>
    <source>
        <strain evidence="2">GSM-AAB239-AS_SAM_17_03QT</strain>
        <tissue evidence="2">Leaf</tissue>
    </source>
</reference>
<feature type="region of interest" description="Disordered" evidence="1">
    <location>
        <begin position="280"/>
        <end position="332"/>
    </location>
</feature>
<name>A0AAX6H509_IRIPA</name>
<comment type="caution">
    <text evidence="2">The sequence shown here is derived from an EMBL/GenBank/DDBJ whole genome shotgun (WGS) entry which is preliminary data.</text>
</comment>
<feature type="compositionally biased region" description="Acidic residues" evidence="1">
    <location>
        <begin position="236"/>
        <end position="245"/>
    </location>
</feature>
<accession>A0AAX6H509</accession>
<organism evidence="2 3">
    <name type="scientific">Iris pallida</name>
    <name type="common">Sweet iris</name>
    <dbReference type="NCBI Taxonomy" id="29817"/>
    <lineage>
        <taxon>Eukaryota</taxon>
        <taxon>Viridiplantae</taxon>
        <taxon>Streptophyta</taxon>
        <taxon>Embryophyta</taxon>
        <taxon>Tracheophyta</taxon>
        <taxon>Spermatophyta</taxon>
        <taxon>Magnoliopsida</taxon>
        <taxon>Liliopsida</taxon>
        <taxon>Asparagales</taxon>
        <taxon>Iridaceae</taxon>
        <taxon>Iridoideae</taxon>
        <taxon>Irideae</taxon>
        <taxon>Iris</taxon>
    </lineage>
</organism>
<evidence type="ECO:0000313" key="3">
    <source>
        <dbReference type="Proteomes" id="UP001140949"/>
    </source>
</evidence>
<reference evidence="2" key="1">
    <citation type="journal article" date="2023" name="GigaByte">
        <title>Genome assembly of the bearded iris, Iris pallida Lam.</title>
        <authorList>
            <person name="Bruccoleri R.E."/>
            <person name="Oakeley E.J."/>
            <person name="Faust A.M.E."/>
            <person name="Altorfer M."/>
            <person name="Dessus-Babus S."/>
            <person name="Burckhardt D."/>
            <person name="Oertli M."/>
            <person name="Naumann U."/>
            <person name="Petersen F."/>
            <person name="Wong J."/>
        </authorList>
    </citation>
    <scope>NUCLEOTIDE SEQUENCE</scope>
    <source>
        <strain evidence="2">GSM-AAB239-AS_SAM_17_03QT</strain>
    </source>
</reference>